<dbReference type="SUPFAM" id="SSF54909">
    <property type="entry name" value="Dimeric alpha+beta barrel"/>
    <property type="match status" value="1"/>
</dbReference>
<dbReference type="OrthoDB" id="5221277at2"/>
<evidence type="ECO:0000313" key="2">
    <source>
        <dbReference type="EMBL" id="SFQ01032.1"/>
    </source>
</evidence>
<dbReference type="AlphaFoldDB" id="A0A1I5V0U0"/>
<dbReference type="InterPro" id="IPR011008">
    <property type="entry name" value="Dimeric_a/b-barrel"/>
</dbReference>
<keyword evidence="3" id="KW-1185">Reference proteome</keyword>
<accession>A0A1I5V0U0</accession>
<organism evidence="2 3">
    <name type="scientific">Geodermatophilus dictyosporus</name>
    <dbReference type="NCBI Taxonomy" id="1523247"/>
    <lineage>
        <taxon>Bacteria</taxon>
        <taxon>Bacillati</taxon>
        <taxon>Actinomycetota</taxon>
        <taxon>Actinomycetes</taxon>
        <taxon>Geodermatophilales</taxon>
        <taxon>Geodermatophilaceae</taxon>
        <taxon>Geodermatophilus</taxon>
    </lineage>
</organism>
<name>A0A1I5V0U0_9ACTN</name>
<gene>
    <name evidence="2" type="ORF">SAMN05660464_0468</name>
</gene>
<sequence>MYLRLSRATFDPGTMSDEQITVLDQGVADALKTQPGFISYQSGVNRQAGTMVAISTWQDEESANFPREALGGVIPKAMDLGLRMEAPEMYDLGVTA</sequence>
<dbReference type="EMBL" id="FOWQ01000012">
    <property type="protein sequence ID" value="SFQ01032.1"/>
    <property type="molecule type" value="Genomic_DNA"/>
</dbReference>
<evidence type="ECO:0000313" key="3">
    <source>
        <dbReference type="Proteomes" id="UP000198857"/>
    </source>
</evidence>
<feature type="domain" description="ABM" evidence="1">
    <location>
        <begin position="10"/>
        <end position="63"/>
    </location>
</feature>
<proteinExistence type="predicted"/>
<dbReference type="Pfam" id="PF03992">
    <property type="entry name" value="ABM"/>
    <property type="match status" value="1"/>
</dbReference>
<dbReference type="InterPro" id="IPR007138">
    <property type="entry name" value="ABM_dom"/>
</dbReference>
<dbReference type="Gene3D" id="3.30.70.100">
    <property type="match status" value="1"/>
</dbReference>
<dbReference type="RefSeq" id="WP_091116867.1">
    <property type="nucleotide sequence ID" value="NZ_FOWQ01000012.1"/>
</dbReference>
<reference evidence="3" key="1">
    <citation type="submission" date="2016-10" db="EMBL/GenBank/DDBJ databases">
        <authorList>
            <person name="Varghese N."/>
            <person name="Submissions S."/>
        </authorList>
    </citation>
    <scope>NUCLEOTIDE SEQUENCE [LARGE SCALE GENOMIC DNA]</scope>
    <source>
        <strain evidence="3">DSM 44208</strain>
    </source>
</reference>
<dbReference type="Proteomes" id="UP000198857">
    <property type="component" value="Unassembled WGS sequence"/>
</dbReference>
<evidence type="ECO:0000259" key="1">
    <source>
        <dbReference type="Pfam" id="PF03992"/>
    </source>
</evidence>
<protein>
    <recommendedName>
        <fullName evidence="1">ABM domain-containing protein</fullName>
    </recommendedName>
</protein>